<organism evidence="2 3">
    <name type="scientific">Xanthocytophaga agilis</name>
    <dbReference type="NCBI Taxonomy" id="3048010"/>
    <lineage>
        <taxon>Bacteria</taxon>
        <taxon>Pseudomonadati</taxon>
        <taxon>Bacteroidota</taxon>
        <taxon>Cytophagia</taxon>
        <taxon>Cytophagales</taxon>
        <taxon>Rhodocytophagaceae</taxon>
        <taxon>Xanthocytophaga</taxon>
    </lineage>
</organism>
<proteinExistence type="predicted"/>
<keyword evidence="3" id="KW-1185">Reference proteome</keyword>
<evidence type="ECO:0000256" key="1">
    <source>
        <dbReference type="SAM" id="MobiDB-lite"/>
    </source>
</evidence>
<dbReference type="Proteomes" id="UP001232063">
    <property type="component" value="Unassembled WGS sequence"/>
</dbReference>
<sequence>MNHIAVAKFSNLTEDQLSQGSIALNDSISSLSRKIADLQKTVPNSEILPLMKENLQQLTLVNNCLLLRLGELQVVEAILQHKEKEERKQGAQPAEEVKPASVAA</sequence>
<evidence type="ECO:0000313" key="3">
    <source>
        <dbReference type="Proteomes" id="UP001232063"/>
    </source>
</evidence>
<gene>
    <name evidence="2" type="ORF">QNI22_07545</name>
</gene>
<reference evidence="2" key="1">
    <citation type="submission" date="2023-05" db="EMBL/GenBank/DDBJ databases">
        <authorList>
            <person name="Zhang X."/>
        </authorList>
    </citation>
    <scope>NUCLEOTIDE SEQUENCE</scope>
    <source>
        <strain evidence="2">BD1B2-1</strain>
    </source>
</reference>
<evidence type="ECO:0000313" key="2">
    <source>
        <dbReference type="EMBL" id="MDJ1500492.1"/>
    </source>
</evidence>
<accession>A0AAE3UEP5</accession>
<name>A0AAE3UEP5_9BACT</name>
<dbReference type="RefSeq" id="WP_314510023.1">
    <property type="nucleotide sequence ID" value="NZ_JASJOU010000002.1"/>
</dbReference>
<dbReference type="AlphaFoldDB" id="A0AAE3UEP5"/>
<feature type="region of interest" description="Disordered" evidence="1">
    <location>
        <begin position="83"/>
        <end position="104"/>
    </location>
</feature>
<protein>
    <submittedName>
        <fullName evidence="2">Uncharacterized protein</fullName>
    </submittedName>
</protein>
<dbReference type="EMBL" id="JASJOU010000002">
    <property type="protein sequence ID" value="MDJ1500492.1"/>
    <property type="molecule type" value="Genomic_DNA"/>
</dbReference>
<comment type="caution">
    <text evidence="2">The sequence shown here is derived from an EMBL/GenBank/DDBJ whole genome shotgun (WGS) entry which is preliminary data.</text>
</comment>